<dbReference type="NCBIfam" id="NF000996">
    <property type="entry name" value="PRK00105.1"/>
    <property type="match status" value="1"/>
</dbReference>
<gene>
    <name evidence="10" type="primary">cobT</name>
    <name evidence="11" type="ORF">SAMN02745752_01869</name>
</gene>
<dbReference type="InterPro" id="IPR003200">
    <property type="entry name" value="Nict_dMeBzImd_PRibTrfase"/>
</dbReference>
<dbReference type="InterPro" id="IPR017846">
    <property type="entry name" value="Nict_dMeBzImd_PRibTrfase_bact"/>
</dbReference>
<accession>A0A1K1XJJ4</accession>
<keyword evidence="7 10" id="KW-0808">Transferase</keyword>
<dbReference type="InterPro" id="IPR023195">
    <property type="entry name" value="Nict_dMeBzImd_PRibTrfase_N"/>
</dbReference>
<evidence type="ECO:0000313" key="12">
    <source>
        <dbReference type="Proteomes" id="UP000182350"/>
    </source>
</evidence>
<name>A0A1K1XJJ4_9GAMM</name>
<keyword evidence="12" id="KW-1185">Reference proteome</keyword>
<dbReference type="PANTHER" id="PTHR43463:SF1">
    <property type="entry name" value="NICOTINATE-NUCLEOTIDE--DIMETHYLBENZIMIDAZOLE PHOSPHORIBOSYLTRANSFERASE"/>
    <property type="match status" value="1"/>
</dbReference>
<evidence type="ECO:0000256" key="7">
    <source>
        <dbReference type="ARBA" id="ARBA00022679"/>
    </source>
</evidence>
<dbReference type="HAMAP" id="MF_00230">
    <property type="entry name" value="CobT"/>
    <property type="match status" value="1"/>
</dbReference>
<evidence type="ECO:0000256" key="4">
    <source>
        <dbReference type="ARBA" id="ARBA00015486"/>
    </source>
</evidence>
<comment type="function">
    <text evidence="10">Catalyzes the synthesis of alpha-ribazole-5'-phosphate from nicotinate mononucleotide (NAMN) and 5,6-dimethylbenzimidazole (DMB).</text>
</comment>
<dbReference type="InterPro" id="IPR036087">
    <property type="entry name" value="Nict_dMeBzImd_PRibTrfase_sf"/>
</dbReference>
<dbReference type="Gene3D" id="3.40.50.10210">
    <property type="match status" value="1"/>
</dbReference>
<evidence type="ECO:0000256" key="5">
    <source>
        <dbReference type="ARBA" id="ARBA00022573"/>
    </source>
</evidence>
<sequence>MFTARHRLELPNLPRLHNPTLQQQLQQRIDQKTKPPGSLGQLEALALQLGLILNTATPAIQQPQIRVFAADHGLTDEGISAFPKAVTQQMVLNFLAGGAAINVFARQHGLTLKVVDAGVDADFAPHPDLLQKKVMRGTRNSLQTAAMNAEECLQAVFCGMALVREAPGNLLVVGEMGIGNTSAASLLLSKLGKLPLDQCIGRGTGLDDAGLAHKQAILEQVLHKHRQVKNPLEILATLGGLEIAMMTGALLQAASERRILLMDGFIACSALLVAEHLQPGIKDFAVFSHASAEPGHRHLLQLLNASPLLDLDLRLGEGTGAVLAYPLLQSALAFLNDMASFTDAGVSEKMP</sequence>
<dbReference type="CDD" id="cd02439">
    <property type="entry name" value="DMB-PRT_CobT"/>
    <property type="match status" value="1"/>
</dbReference>
<dbReference type="EMBL" id="FPJW01000006">
    <property type="protein sequence ID" value="SFX49726.1"/>
    <property type="molecule type" value="Genomic_DNA"/>
</dbReference>
<evidence type="ECO:0000256" key="2">
    <source>
        <dbReference type="ARBA" id="ARBA00007110"/>
    </source>
</evidence>
<evidence type="ECO:0000313" key="11">
    <source>
        <dbReference type="EMBL" id="SFX49726.1"/>
    </source>
</evidence>
<dbReference type="OrthoDB" id="9781491at2"/>
<keyword evidence="6 10" id="KW-0328">Glycosyltransferase</keyword>
<evidence type="ECO:0000256" key="10">
    <source>
        <dbReference type="HAMAP-Rule" id="MF_00230"/>
    </source>
</evidence>
<dbReference type="STRING" id="1122209.SAMN02745752_01869"/>
<dbReference type="SUPFAM" id="SSF52733">
    <property type="entry name" value="Nicotinate mononucleotide:5,6-dimethylbenzimidazole phosphoribosyltransferase (CobT)"/>
    <property type="match status" value="1"/>
</dbReference>
<evidence type="ECO:0000256" key="9">
    <source>
        <dbReference type="ARBA" id="ARBA00047340"/>
    </source>
</evidence>
<dbReference type="NCBIfam" id="TIGR03160">
    <property type="entry name" value="cobT_DBIPRT"/>
    <property type="match status" value="1"/>
</dbReference>
<organism evidence="11 12">
    <name type="scientific">Marinospirillum alkaliphilum DSM 21637</name>
    <dbReference type="NCBI Taxonomy" id="1122209"/>
    <lineage>
        <taxon>Bacteria</taxon>
        <taxon>Pseudomonadati</taxon>
        <taxon>Pseudomonadota</taxon>
        <taxon>Gammaproteobacteria</taxon>
        <taxon>Oceanospirillales</taxon>
        <taxon>Oceanospirillaceae</taxon>
        <taxon>Marinospirillum</taxon>
    </lineage>
</organism>
<dbReference type="Gene3D" id="1.10.1610.10">
    <property type="match status" value="1"/>
</dbReference>
<dbReference type="UniPathway" id="UPA00061">
    <property type="reaction ID" value="UER00516"/>
</dbReference>
<dbReference type="AlphaFoldDB" id="A0A1K1XJJ4"/>
<comment type="similarity">
    <text evidence="2 10">Belongs to the CobT family.</text>
</comment>
<dbReference type="FunFam" id="3.40.50.10210:FF:000001">
    <property type="entry name" value="Nicotinate-nucleotide--dimethylbenzimidazole phosphoribosyltransferase"/>
    <property type="match status" value="1"/>
</dbReference>
<protein>
    <recommendedName>
        <fullName evidence="4 10">Nicotinate-nucleotide--dimethylbenzimidazole phosphoribosyltransferase</fullName>
        <shortName evidence="10">NN:DBI PRT</shortName>
        <ecNumber evidence="3 10">2.4.2.21</ecNumber>
    </recommendedName>
    <alternativeName>
        <fullName evidence="8 10">N(1)-alpha-phosphoribosyltransferase</fullName>
    </alternativeName>
</protein>
<keyword evidence="5 10" id="KW-0169">Cobalamin biosynthesis</keyword>
<dbReference type="Pfam" id="PF02277">
    <property type="entry name" value="DBI_PRT"/>
    <property type="match status" value="1"/>
</dbReference>
<evidence type="ECO:0000256" key="1">
    <source>
        <dbReference type="ARBA" id="ARBA00005049"/>
    </source>
</evidence>
<dbReference type="EC" id="2.4.2.21" evidence="3 10"/>
<feature type="active site" description="Proton acceptor" evidence="10">
    <location>
        <position position="317"/>
    </location>
</feature>
<evidence type="ECO:0000256" key="3">
    <source>
        <dbReference type="ARBA" id="ARBA00011991"/>
    </source>
</evidence>
<dbReference type="RefSeq" id="WP_072326186.1">
    <property type="nucleotide sequence ID" value="NZ_FPJW01000006.1"/>
</dbReference>
<comment type="catalytic activity">
    <reaction evidence="9 10">
        <text>5,6-dimethylbenzimidazole + nicotinate beta-D-ribonucleotide = alpha-ribazole 5'-phosphate + nicotinate + H(+)</text>
        <dbReference type="Rhea" id="RHEA:11196"/>
        <dbReference type="ChEBI" id="CHEBI:15378"/>
        <dbReference type="ChEBI" id="CHEBI:15890"/>
        <dbReference type="ChEBI" id="CHEBI:32544"/>
        <dbReference type="ChEBI" id="CHEBI:57502"/>
        <dbReference type="ChEBI" id="CHEBI:57918"/>
        <dbReference type="EC" id="2.4.2.21"/>
    </reaction>
</comment>
<dbReference type="PANTHER" id="PTHR43463">
    <property type="entry name" value="NICOTINATE-NUCLEOTIDE--DIMETHYLBENZIMIDAZOLE PHOSPHORIBOSYLTRANSFERASE"/>
    <property type="match status" value="1"/>
</dbReference>
<proteinExistence type="inferred from homology"/>
<dbReference type="GO" id="GO:0008939">
    <property type="term" value="F:nicotinate-nucleotide-dimethylbenzimidazole phosphoribosyltransferase activity"/>
    <property type="evidence" value="ECO:0007669"/>
    <property type="project" value="UniProtKB-UniRule"/>
</dbReference>
<comment type="pathway">
    <text evidence="1 10">Nucleoside biosynthesis; alpha-ribazole biosynthesis; alpha-ribazole from 5,6-dimethylbenzimidazole: step 1/2.</text>
</comment>
<reference evidence="11 12" key="1">
    <citation type="submission" date="2016-11" db="EMBL/GenBank/DDBJ databases">
        <authorList>
            <person name="Jaros S."/>
            <person name="Januszkiewicz K."/>
            <person name="Wedrychowicz H."/>
        </authorList>
    </citation>
    <scope>NUCLEOTIDE SEQUENCE [LARGE SCALE GENOMIC DNA]</scope>
    <source>
        <strain evidence="11 12">DSM 21637</strain>
    </source>
</reference>
<dbReference type="Proteomes" id="UP000182350">
    <property type="component" value="Unassembled WGS sequence"/>
</dbReference>
<dbReference type="GO" id="GO:0009236">
    <property type="term" value="P:cobalamin biosynthetic process"/>
    <property type="evidence" value="ECO:0007669"/>
    <property type="project" value="UniProtKB-UniRule"/>
</dbReference>
<evidence type="ECO:0000256" key="8">
    <source>
        <dbReference type="ARBA" id="ARBA00030686"/>
    </source>
</evidence>
<evidence type="ECO:0000256" key="6">
    <source>
        <dbReference type="ARBA" id="ARBA00022676"/>
    </source>
</evidence>